<evidence type="ECO:0000313" key="2">
    <source>
        <dbReference type="Proteomes" id="UP000799770"/>
    </source>
</evidence>
<reference evidence="1" key="1">
    <citation type="journal article" date="2020" name="Stud. Mycol.">
        <title>101 Dothideomycetes genomes: a test case for predicting lifestyles and emergence of pathogens.</title>
        <authorList>
            <person name="Haridas S."/>
            <person name="Albert R."/>
            <person name="Binder M."/>
            <person name="Bloem J."/>
            <person name="Labutti K."/>
            <person name="Salamov A."/>
            <person name="Andreopoulos B."/>
            <person name="Baker S."/>
            <person name="Barry K."/>
            <person name="Bills G."/>
            <person name="Bluhm B."/>
            <person name="Cannon C."/>
            <person name="Castanera R."/>
            <person name="Culley D."/>
            <person name="Daum C."/>
            <person name="Ezra D."/>
            <person name="Gonzalez J."/>
            <person name="Henrissat B."/>
            <person name="Kuo A."/>
            <person name="Liang C."/>
            <person name="Lipzen A."/>
            <person name="Lutzoni F."/>
            <person name="Magnuson J."/>
            <person name="Mondo S."/>
            <person name="Nolan M."/>
            <person name="Ohm R."/>
            <person name="Pangilinan J."/>
            <person name="Park H.-J."/>
            <person name="Ramirez L."/>
            <person name="Alfaro M."/>
            <person name="Sun H."/>
            <person name="Tritt A."/>
            <person name="Yoshinaga Y."/>
            <person name="Zwiers L.-H."/>
            <person name="Turgeon B."/>
            <person name="Goodwin S."/>
            <person name="Spatafora J."/>
            <person name="Crous P."/>
            <person name="Grigoriev I."/>
        </authorList>
    </citation>
    <scope>NUCLEOTIDE SEQUENCE</scope>
    <source>
        <strain evidence="1">CBS 627.86</strain>
    </source>
</reference>
<dbReference type="EMBL" id="ML977332">
    <property type="protein sequence ID" value="KAF2111943.1"/>
    <property type="molecule type" value="Genomic_DNA"/>
</dbReference>
<evidence type="ECO:0000313" key="1">
    <source>
        <dbReference type="EMBL" id="KAF2111943.1"/>
    </source>
</evidence>
<sequence>MSPRTHFLSLPRELRDAIYAHVVTYDGGLIYDHASRKLRTKQGPADLALVYTCKQIAEEMRGLALERNAIAFSTMCTDVDDLRIKAGCFDAVFNTLQEQKQDLAHSARHLLDPEARTHLSQLHSSLSSLFFSPADTRGWLPWESYTKGVAHSLRWSFAEHAIRLEAHAAALADITPGLNDEITTSVCHPLPVSWNIPAHHQIFEMEVIAASDEDLIDDIDDPSRINNSFSAAAVAIAFLSSLQSHTRMYLRNFILLEDRAGAAFPQSHGEGLILFA</sequence>
<keyword evidence="2" id="KW-1185">Reference proteome</keyword>
<accession>A0A6A5YYP1</accession>
<proteinExistence type="predicted"/>
<dbReference type="OrthoDB" id="5062850at2759"/>
<dbReference type="AlphaFoldDB" id="A0A6A5YYP1"/>
<gene>
    <name evidence="1" type="ORF">BDV96DRAFT_649311</name>
</gene>
<dbReference type="Proteomes" id="UP000799770">
    <property type="component" value="Unassembled WGS sequence"/>
</dbReference>
<name>A0A6A5YYP1_9PLEO</name>
<protein>
    <submittedName>
        <fullName evidence="1">Uncharacterized protein</fullName>
    </submittedName>
</protein>
<organism evidence="1 2">
    <name type="scientific">Lophiotrema nucula</name>
    <dbReference type="NCBI Taxonomy" id="690887"/>
    <lineage>
        <taxon>Eukaryota</taxon>
        <taxon>Fungi</taxon>
        <taxon>Dikarya</taxon>
        <taxon>Ascomycota</taxon>
        <taxon>Pezizomycotina</taxon>
        <taxon>Dothideomycetes</taxon>
        <taxon>Pleosporomycetidae</taxon>
        <taxon>Pleosporales</taxon>
        <taxon>Lophiotremataceae</taxon>
        <taxon>Lophiotrema</taxon>
    </lineage>
</organism>